<feature type="compositionally biased region" description="Acidic residues" evidence="7">
    <location>
        <begin position="320"/>
        <end position="331"/>
    </location>
</feature>
<gene>
    <name evidence="9" type="ORF">FA10DRAFT_19276</name>
</gene>
<dbReference type="PROSITE" id="PS50082">
    <property type="entry name" value="WD_REPEATS_2"/>
    <property type="match status" value="5"/>
</dbReference>
<dbReference type="InterPro" id="IPR001680">
    <property type="entry name" value="WD40_rpt"/>
</dbReference>
<dbReference type="AlphaFoldDB" id="A0A316YX30"/>
<dbReference type="PROSITE" id="PS00678">
    <property type="entry name" value="WD_REPEATS_1"/>
    <property type="match status" value="1"/>
</dbReference>
<keyword evidence="3" id="KW-0677">Repeat</keyword>
<feature type="domain" description="Striatin N-terminal" evidence="8">
    <location>
        <begin position="56"/>
        <end position="253"/>
    </location>
</feature>
<evidence type="ECO:0000256" key="5">
    <source>
        <dbReference type="ARBA" id="ARBA00023054"/>
    </source>
</evidence>
<dbReference type="Pfam" id="PF08232">
    <property type="entry name" value="Striatin"/>
    <property type="match status" value="1"/>
</dbReference>
<accession>A0A316YX30</accession>
<dbReference type="InterPro" id="IPR013258">
    <property type="entry name" value="Striatin_N"/>
</dbReference>
<dbReference type="InParanoid" id="A0A316YX30"/>
<proteinExistence type="inferred from homology"/>
<dbReference type="InterPro" id="IPR015943">
    <property type="entry name" value="WD40/YVTN_repeat-like_dom_sf"/>
</dbReference>
<feature type="repeat" description="WD" evidence="6">
    <location>
        <begin position="524"/>
        <end position="558"/>
    </location>
</feature>
<evidence type="ECO:0000313" key="10">
    <source>
        <dbReference type="Proteomes" id="UP000245768"/>
    </source>
</evidence>
<evidence type="ECO:0000256" key="7">
    <source>
        <dbReference type="SAM" id="MobiDB-lite"/>
    </source>
</evidence>
<dbReference type="SUPFAM" id="SSF50978">
    <property type="entry name" value="WD40 repeat-like"/>
    <property type="match status" value="1"/>
</dbReference>
<reference evidence="9 10" key="1">
    <citation type="journal article" date="2018" name="Mol. Biol. Evol.">
        <title>Broad Genomic Sampling Reveals a Smut Pathogenic Ancestry of the Fungal Clade Ustilaginomycotina.</title>
        <authorList>
            <person name="Kijpornyongpan T."/>
            <person name="Mondo S.J."/>
            <person name="Barry K."/>
            <person name="Sandor L."/>
            <person name="Lee J."/>
            <person name="Lipzen A."/>
            <person name="Pangilinan J."/>
            <person name="LaButti K."/>
            <person name="Hainaut M."/>
            <person name="Henrissat B."/>
            <person name="Grigoriev I.V."/>
            <person name="Spatafora J.W."/>
            <person name="Aime M.C."/>
        </authorList>
    </citation>
    <scope>NUCLEOTIDE SEQUENCE [LARGE SCALE GENOMIC DNA]</scope>
    <source>
        <strain evidence="9 10">MCA 4198</strain>
    </source>
</reference>
<dbReference type="InterPro" id="IPR051488">
    <property type="entry name" value="WD_repeat_striatin"/>
</dbReference>
<evidence type="ECO:0000256" key="4">
    <source>
        <dbReference type="ARBA" id="ARBA00022860"/>
    </source>
</evidence>
<dbReference type="GeneID" id="37040300"/>
<dbReference type="GO" id="GO:0005516">
    <property type="term" value="F:calmodulin binding"/>
    <property type="evidence" value="ECO:0007669"/>
    <property type="project" value="UniProtKB-KW"/>
</dbReference>
<dbReference type="CDD" id="cd00200">
    <property type="entry name" value="WD40"/>
    <property type="match status" value="1"/>
</dbReference>
<feature type="compositionally biased region" description="Polar residues" evidence="7">
    <location>
        <begin position="183"/>
        <end position="192"/>
    </location>
</feature>
<organism evidence="9 10">
    <name type="scientific">Acaromyces ingoldii</name>
    <dbReference type="NCBI Taxonomy" id="215250"/>
    <lineage>
        <taxon>Eukaryota</taxon>
        <taxon>Fungi</taxon>
        <taxon>Dikarya</taxon>
        <taxon>Basidiomycota</taxon>
        <taxon>Ustilaginomycotina</taxon>
        <taxon>Exobasidiomycetes</taxon>
        <taxon>Exobasidiales</taxon>
        <taxon>Cryptobasidiaceae</taxon>
        <taxon>Acaromyces</taxon>
    </lineage>
</organism>
<feature type="region of interest" description="Disordered" evidence="7">
    <location>
        <begin position="150"/>
        <end position="192"/>
    </location>
</feature>
<feature type="repeat" description="WD" evidence="6">
    <location>
        <begin position="875"/>
        <end position="900"/>
    </location>
</feature>
<evidence type="ECO:0000256" key="6">
    <source>
        <dbReference type="PROSITE-ProRule" id="PRU00221"/>
    </source>
</evidence>
<keyword evidence="5" id="KW-0175">Coiled coil</keyword>
<evidence type="ECO:0000313" key="9">
    <source>
        <dbReference type="EMBL" id="PWN93344.1"/>
    </source>
</evidence>
<dbReference type="Gene3D" id="2.130.10.10">
    <property type="entry name" value="YVTN repeat-like/Quinoprotein amine dehydrogenase"/>
    <property type="match status" value="3"/>
</dbReference>
<dbReference type="Gene3D" id="1.20.5.300">
    <property type="match status" value="1"/>
</dbReference>
<keyword evidence="10" id="KW-1185">Reference proteome</keyword>
<feature type="region of interest" description="Disordered" evidence="7">
    <location>
        <begin position="1"/>
        <end position="52"/>
    </location>
</feature>
<dbReference type="PANTHER" id="PTHR15653:SF0">
    <property type="entry name" value="CONNECTOR OF KINASE TO AP-1, ISOFORM E"/>
    <property type="match status" value="1"/>
</dbReference>
<dbReference type="EMBL" id="KZ819634">
    <property type="protein sequence ID" value="PWN93344.1"/>
    <property type="molecule type" value="Genomic_DNA"/>
</dbReference>
<evidence type="ECO:0000256" key="2">
    <source>
        <dbReference type="ARBA" id="ARBA00022574"/>
    </source>
</evidence>
<comment type="similarity">
    <text evidence="1">Belongs to the WD repeat striatin family.</text>
</comment>
<feature type="repeat" description="WD" evidence="6">
    <location>
        <begin position="631"/>
        <end position="666"/>
    </location>
</feature>
<dbReference type="PRINTS" id="PR00320">
    <property type="entry name" value="GPROTEINBRPT"/>
</dbReference>
<sequence>MQSSFVSGGGGYYGGNGGGPNGLQQEFGNGQGNGQGNGHNGQAGQGNGSPVQPEYSLAGVLHYLQSEWRRYERDRNEWEIERAEMRARIALLEGERRGVDNLKTDLMRRVKMLEYALRQERSKYLASSSTMHAGASSQAGGVHASKIASLQGVEKATSSSGRSSPSNRGDSEASAGQEPAHQRSFTSGTMNFSTLGGVNGNTFGSNSTLSIGAGAPTPGLSRQASSAKDPKARARSRDYLKQCLQEISYLTSTSVLNPLPERAFGASGPQRPRKTLSDNVPFSFQVGADGNSRRQKSQDSKSTRGGLSASRPTHLANETLVEETSEEEAEPLDGSKSDPQSGDDPLGASSAAAIATNVMPRAADVSGQAEGELYSEGESSASSSSDESSASTTSGQTSLEGGNDVPAEHLDGDDEQDRLTAVFRPGEEGRPDAEEWARLKEAGLREREKREREKKDAHGQLAATSENVNALIEASAGREVRKPKSDEDELASLTMTSVEQDDESVKLASESANEGQMWKSKRVLRSHLDAVRAVAFDTAGLCLYSASDDNTIKFWRLDPSTFSQPQPKTTDNEPIMTLRGHSAAVTCLAVSPSRRRLYSGSVDSSVIVWKLPEQNTEAYPPVDRDMEMATLVGHTQAVWDMTLLPLRSDDEALLATASADGTVKIWGAPSEGGAEAPMQLLLSLDYFGTDPSADRERERESLLEKYDGRLPVPTSVAPCHSNLRLCAVSFTNAIVKLFDVDTGKEVMEIKSNETYDGTVGTQINKLITHPTLPLLITAHEDHHIRMFDLDTGACTLSMVAHLDSVTCLDIDPSGLTLVSGGHDCSVRFWDIVNSTAPEKKSGGRRGGGEEEDSQDKAAICVQEITAHRRKAHEGVLAVKYHPTAPFFASSGADGVVRIYG</sequence>
<feature type="repeat" description="WD" evidence="6">
    <location>
        <begin position="578"/>
        <end position="619"/>
    </location>
</feature>
<evidence type="ECO:0000256" key="3">
    <source>
        <dbReference type="ARBA" id="ARBA00022737"/>
    </source>
</evidence>
<dbReference type="Pfam" id="PF00400">
    <property type="entry name" value="WD40"/>
    <property type="match status" value="5"/>
</dbReference>
<feature type="compositionally biased region" description="Low complexity" evidence="7">
    <location>
        <begin position="376"/>
        <end position="395"/>
    </location>
</feature>
<evidence type="ECO:0000256" key="1">
    <source>
        <dbReference type="ARBA" id="ARBA00009616"/>
    </source>
</evidence>
<dbReference type="OrthoDB" id="727118at2759"/>
<dbReference type="PANTHER" id="PTHR15653">
    <property type="entry name" value="STRIATIN"/>
    <property type="match status" value="1"/>
</dbReference>
<feature type="region of interest" description="Disordered" evidence="7">
    <location>
        <begin position="259"/>
        <end position="438"/>
    </location>
</feature>
<feature type="compositionally biased region" description="Gly residues" evidence="7">
    <location>
        <begin position="7"/>
        <end position="21"/>
    </location>
</feature>
<dbReference type="RefSeq" id="XP_025380542.1">
    <property type="nucleotide sequence ID" value="XM_025518384.1"/>
</dbReference>
<keyword evidence="4" id="KW-0112">Calmodulin-binding</keyword>
<evidence type="ECO:0000259" key="8">
    <source>
        <dbReference type="Pfam" id="PF08232"/>
    </source>
</evidence>
<feature type="compositionally biased region" description="Low complexity" evidence="7">
    <location>
        <begin position="158"/>
        <end position="168"/>
    </location>
</feature>
<name>A0A316YX30_9BASI</name>
<dbReference type="SMART" id="SM00320">
    <property type="entry name" value="WD40"/>
    <property type="match status" value="6"/>
</dbReference>
<dbReference type="Proteomes" id="UP000245768">
    <property type="component" value="Unassembled WGS sequence"/>
</dbReference>
<feature type="repeat" description="WD" evidence="6">
    <location>
        <begin position="798"/>
        <end position="839"/>
    </location>
</feature>
<keyword evidence="2 6" id="KW-0853">WD repeat</keyword>
<dbReference type="InterPro" id="IPR036322">
    <property type="entry name" value="WD40_repeat_dom_sf"/>
</dbReference>
<dbReference type="PROSITE" id="PS50294">
    <property type="entry name" value="WD_REPEATS_REGION"/>
    <property type="match status" value="3"/>
</dbReference>
<protein>
    <submittedName>
        <fullName evidence="9">WD40 repeat-like protein</fullName>
    </submittedName>
</protein>
<dbReference type="STRING" id="215250.A0A316YX30"/>
<feature type="compositionally biased region" description="Gly residues" evidence="7">
    <location>
        <begin position="29"/>
        <end position="47"/>
    </location>
</feature>
<feature type="compositionally biased region" description="Basic and acidic residues" evidence="7">
    <location>
        <begin position="425"/>
        <end position="438"/>
    </location>
</feature>
<feature type="region of interest" description="Disordered" evidence="7">
    <location>
        <begin position="214"/>
        <end position="234"/>
    </location>
</feature>
<dbReference type="InterPro" id="IPR020472">
    <property type="entry name" value="WD40_PAC1"/>
</dbReference>
<dbReference type="InterPro" id="IPR019775">
    <property type="entry name" value="WD40_repeat_CS"/>
</dbReference>